<accession>A0A336MGJ6</accession>
<dbReference type="PROSITE" id="PS50102">
    <property type="entry name" value="RRM"/>
    <property type="match status" value="1"/>
</dbReference>
<dbReference type="InterPro" id="IPR035979">
    <property type="entry name" value="RBD_domain_sf"/>
</dbReference>
<dbReference type="PANTHER" id="PTHR23295:SF6">
    <property type="entry name" value="NEOSIN, ISOFORM A"/>
    <property type="match status" value="1"/>
</dbReference>
<evidence type="ECO:0000313" key="5">
    <source>
        <dbReference type="EMBL" id="SSX28049.1"/>
    </source>
</evidence>
<gene>
    <name evidence="5" type="primary">CSON015115</name>
</gene>
<feature type="region of interest" description="Disordered" evidence="3">
    <location>
        <begin position="114"/>
        <end position="160"/>
    </location>
</feature>
<dbReference type="GO" id="GO:0003723">
    <property type="term" value="F:RNA binding"/>
    <property type="evidence" value="ECO:0007669"/>
    <property type="project" value="UniProtKB-UniRule"/>
</dbReference>
<organism evidence="5">
    <name type="scientific">Culicoides sonorensis</name>
    <name type="common">Biting midge</name>
    <dbReference type="NCBI Taxonomy" id="179676"/>
    <lineage>
        <taxon>Eukaryota</taxon>
        <taxon>Metazoa</taxon>
        <taxon>Ecdysozoa</taxon>
        <taxon>Arthropoda</taxon>
        <taxon>Hexapoda</taxon>
        <taxon>Insecta</taxon>
        <taxon>Pterygota</taxon>
        <taxon>Neoptera</taxon>
        <taxon>Endopterygota</taxon>
        <taxon>Diptera</taxon>
        <taxon>Nematocera</taxon>
        <taxon>Chironomoidea</taxon>
        <taxon>Ceratopogonidae</taxon>
        <taxon>Ceratopogoninae</taxon>
        <taxon>Culicoides</taxon>
        <taxon>Monoculicoides</taxon>
    </lineage>
</organism>
<evidence type="ECO:0000256" key="2">
    <source>
        <dbReference type="PROSITE-ProRule" id="PRU00176"/>
    </source>
</evidence>
<dbReference type="Gene3D" id="3.40.50.800">
    <property type="entry name" value="Anticodon-binding domain"/>
    <property type="match status" value="1"/>
</dbReference>
<dbReference type="InterPro" id="IPR000504">
    <property type="entry name" value="RRM_dom"/>
</dbReference>
<sequence>MENKSEKNENQNQTPAAPSISSNRPPNKGRYNILRDPNTAPARIYIGNVSEQTTEEDLKNKFGKYGQIVGISVNRGFAFLQFMTKDSAQAAIENENKTLLHDKIIAVRTAVKRNDEIPPGSGSNQAQTSQSGNISAASPSSTSIASNNGTFSSQSTNSNNNKSIYSNFNRTFESNDVEIIVMTRELTMYAERIESCLRNLRFKVDLLYPNVQVPMAKILSNIASRGTLYAIQINQENMNHQSVTLNVLYGVPIEHRNMPVKLALEFVEKDMKKYLETEKLKETMSSDSGFQQQISLVDPVAAIQSLTEPISDPIRNLLKLLIENKPLTVLQYDRLISHLNERRTLQVKAELGEDGFDLVPKLNVPETPIISKAEEEMQKKIKDIISQANYLDTLEAKRGPFKMTDEVLKLLQNPKIERALDSLLHPDVFPTLKIA</sequence>
<reference evidence="5" key="1">
    <citation type="submission" date="2018-07" db="EMBL/GenBank/DDBJ databases">
        <authorList>
            <person name="Quirk P.G."/>
            <person name="Krulwich T.A."/>
        </authorList>
    </citation>
    <scope>NUCLEOTIDE SEQUENCE</scope>
</reference>
<dbReference type="Pfam" id="PF00076">
    <property type="entry name" value="RRM_1"/>
    <property type="match status" value="1"/>
</dbReference>
<keyword evidence="1 2" id="KW-0694">RNA-binding</keyword>
<dbReference type="SUPFAM" id="SSF54928">
    <property type="entry name" value="RNA-binding domain, RBD"/>
    <property type="match status" value="1"/>
</dbReference>
<feature type="region of interest" description="Disordered" evidence="3">
    <location>
        <begin position="1"/>
        <end position="36"/>
    </location>
</feature>
<dbReference type="OMA" id="WRLDVKM"/>
<feature type="compositionally biased region" description="Polar residues" evidence="3">
    <location>
        <begin position="14"/>
        <end position="25"/>
    </location>
</feature>
<dbReference type="SUPFAM" id="SSF52954">
    <property type="entry name" value="Class II aaRS ABD-related"/>
    <property type="match status" value="1"/>
</dbReference>
<dbReference type="InterPro" id="IPR052600">
    <property type="entry name" value="Nuc_rcpt_coact/corep"/>
</dbReference>
<dbReference type="AlphaFoldDB" id="A0A336MGJ6"/>
<evidence type="ECO:0000256" key="1">
    <source>
        <dbReference type="ARBA" id="ARBA00022884"/>
    </source>
</evidence>
<proteinExistence type="predicted"/>
<evidence type="ECO:0000256" key="3">
    <source>
        <dbReference type="SAM" id="MobiDB-lite"/>
    </source>
</evidence>
<feature type="domain" description="RRM" evidence="4">
    <location>
        <begin position="42"/>
        <end position="112"/>
    </location>
</feature>
<dbReference type="CDD" id="cd00590">
    <property type="entry name" value="RRM_SF"/>
    <property type="match status" value="1"/>
</dbReference>
<protein>
    <submittedName>
        <fullName evidence="5">CSON015115 protein</fullName>
    </submittedName>
</protein>
<dbReference type="PANTHER" id="PTHR23295">
    <property type="entry name" value="NUCLEAR RECEPTOR COACTIVATOR 5-RELATED"/>
    <property type="match status" value="1"/>
</dbReference>
<dbReference type="SMART" id="SM00360">
    <property type="entry name" value="RRM"/>
    <property type="match status" value="1"/>
</dbReference>
<feature type="compositionally biased region" description="Low complexity" evidence="3">
    <location>
        <begin position="129"/>
        <end position="160"/>
    </location>
</feature>
<dbReference type="EMBL" id="UFQT01000930">
    <property type="protein sequence ID" value="SSX28049.1"/>
    <property type="molecule type" value="Genomic_DNA"/>
</dbReference>
<dbReference type="VEuPathDB" id="VectorBase:CSON015115"/>
<dbReference type="InterPro" id="IPR012677">
    <property type="entry name" value="Nucleotide-bd_a/b_plait_sf"/>
</dbReference>
<dbReference type="InterPro" id="IPR036621">
    <property type="entry name" value="Anticodon-bd_dom_sf"/>
</dbReference>
<name>A0A336MGJ6_CULSO</name>
<dbReference type="Gene3D" id="3.30.70.330">
    <property type="match status" value="1"/>
</dbReference>
<evidence type="ECO:0000259" key="4">
    <source>
        <dbReference type="PROSITE" id="PS50102"/>
    </source>
</evidence>